<dbReference type="Proteomes" id="UP000008311">
    <property type="component" value="Unassembled WGS sequence"/>
</dbReference>
<dbReference type="STRING" id="3988.B9T478"/>
<dbReference type="FunCoup" id="B9T478">
    <property type="interactions" value="333"/>
</dbReference>
<dbReference type="Pfam" id="PF25502">
    <property type="entry name" value="DUF7915"/>
    <property type="match status" value="1"/>
</dbReference>
<feature type="compositionally biased region" description="Basic and acidic residues" evidence="1">
    <location>
        <begin position="436"/>
        <end position="456"/>
    </location>
</feature>
<feature type="domain" description="DUF7913" evidence="2">
    <location>
        <begin position="10"/>
        <end position="129"/>
    </location>
</feature>
<dbReference type="InParanoid" id="B9T478"/>
<proteinExistence type="predicted"/>
<evidence type="ECO:0008006" key="6">
    <source>
        <dbReference type="Google" id="ProtNLM"/>
    </source>
</evidence>
<evidence type="ECO:0000313" key="5">
    <source>
        <dbReference type="Proteomes" id="UP000008311"/>
    </source>
</evidence>
<feature type="compositionally biased region" description="Basic and acidic residues" evidence="1">
    <location>
        <begin position="335"/>
        <end position="356"/>
    </location>
</feature>
<feature type="region of interest" description="Disordered" evidence="1">
    <location>
        <begin position="322"/>
        <end position="370"/>
    </location>
</feature>
<dbReference type="SUPFAM" id="SSF54768">
    <property type="entry name" value="dsRNA-binding domain-like"/>
    <property type="match status" value="1"/>
</dbReference>
<sequence length="624" mass="69309">MMLEVMDSVDVCPTEDALSTLLEYLVDPKLPSKSAARITPTQFDQELVGKQVHAVVLLYNYYYRKQHPHLEYLGFENFCKLAVILRPTLLAHLKLMQLSNDTELDNLEEEVSLTEKMIMDACDISTTLDASRQAPTIEGWPISKVAVFLIDLKKENCLLKFGSITKGVWSVIEKDMDLSNKSSRGTIDPEHVTKKKRFIRKPLNNVSVADEADLQQLAFSAVKEVTGINQNDLLILERHDVYSTSKEKAAACFYIMQYAQSNNNNITKTPIEDALNSLQGPLFVRSSSRWIHTSVVEYFHLLPYAGILSDWLARKSSSLQVQNPGSETINVNSSKRIERPCIPEAPKSSHDGDLGSKKGSGSAKQREDDGFYAVDLTDDIDGPRKMEVDDSFVAHAETKDKVTNVVSKVKPQNCQKKTSLDGSSNGSVDKANMADILKRQKISRDEPAASRNKDLKGTSSDQDGIPRNGHAIVKDRSNSNDLDKLRTVIASKDQELSQAALQVVLSKRAKLCLQLRDIEDQIAQCDKNIQTILNGGEGDLALKIESLLEGCNDELDDLCRQKNWILPTYQVSAPDGGFQANVIVKGKDCEYSTGGGDLHPHPHEARESAALQMLSELHKAEIVQ</sequence>
<evidence type="ECO:0000259" key="3">
    <source>
        <dbReference type="Pfam" id="PF25502"/>
    </source>
</evidence>
<dbReference type="InterPro" id="IPR057235">
    <property type="entry name" value="DUF7913"/>
</dbReference>
<feature type="compositionally biased region" description="Polar residues" evidence="1">
    <location>
        <begin position="407"/>
        <end position="427"/>
    </location>
</feature>
<accession>B9T478</accession>
<organism evidence="4 5">
    <name type="scientific">Ricinus communis</name>
    <name type="common">Castor bean</name>
    <dbReference type="NCBI Taxonomy" id="3988"/>
    <lineage>
        <taxon>Eukaryota</taxon>
        <taxon>Viridiplantae</taxon>
        <taxon>Streptophyta</taxon>
        <taxon>Embryophyta</taxon>
        <taxon>Tracheophyta</taxon>
        <taxon>Spermatophyta</taxon>
        <taxon>Magnoliopsida</taxon>
        <taxon>eudicotyledons</taxon>
        <taxon>Gunneridae</taxon>
        <taxon>Pentapetalae</taxon>
        <taxon>rosids</taxon>
        <taxon>fabids</taxon>
        <taxon>Malpighiales</taxon>
        <taxon>Euphorbiaceae</taxon>
        <taxon>Acalyphoideae</taxon>
        <taxon>Acalypheae</taxon>
        <taxon>Ricinus</taxon>
    </lineage>
</organism>
<keyword evidence="5" id="KW-1185">Reference proteome</keyword>
<name>B9T478_RICCO</name>
<dbReference type="InterPro" id="IPR057237">
    <property type="entry name" value="DUF7915"/>
</dbReference>
<evidence type="ECO:0000259" key="2">
    <source>
        <dbReference type="Pfam" id="PF25500"/>
    </source>
</evidence>
<protein>
    <recommendedName>
        <fullName evidence="6">DRBM domain-containing protein</fullName>
    </recommendedName>
</protein>
<evidence type="ECO:0000256" key="1">
    <source>
        <dbReference type="SAM" id="MobiDB-lite"/>
    </source>
</evidence>
<feature type="region of interest" description="Disordered" evidence="1">
    <location>
        <begin position="407"/>
        <end position="477"/>
    </location>
</feature>
<evidence type="ECO:0000313" key="4">
    <source>
        <dbReference type="EMBL" id="EEF29337.1"/>
    </source>
</evidence>
<reference evidence="5" key="1">
    <citation type="journal article" date="2010" name="Nat. Biotechnol.">
        <title>Draft genome sequence of the oilseed species Ricinus communis.</title>
        <authorList>
            <person name="Chan A.P."/>
            <person name="Crabtree J."/>
            <person name="Zhao Q."/>
            <person name="Lorenzi H."/>
            <person name="Orvis J."/>
            <person name="Puiu D."/>
            <person name="Melake-Berhan A."/>
            <person name="Jones K.M."/>
            <person name="Redman J."/>
            <person name="Chen G."/>
            <person name="Cahoon E.B."/>
            <person name="Gedil M."/>
            <person name="Stanke M."/>
            <person name="Haas B.J."/>
            <person name="Wortman J.R."/>
            <person name="Fraser-Liggett C.M."/>
            <person name="Ravel J."/>
            <person name="Rabinowicz P.D."/>
        </authorList>
    </citation>
    <scope>NUCLEOTIDE SEQUENCE [LARGE SCALE GENOMIC DNA]</scope>
    <source>
        <strain evidence="5">cv. Hale</strain>
    </source>
</reference>
<dbReference type="PANTHER" id="PTHR33913">
    <property type="entry name" value="ALEURONE LAYER MORPHOGENESIS PROTEIN"/>
    <property type="match status" value="1"/>
</dbReference>
<dbReference type="eggNOG" id="ENOG502QVPK">
    <property type="taxonomic scope" value="Eukaryota"/>
</dbReference>
<gene>
    <name evidence="4" type="ORF">RCOM_0068670</name>
</gene>
<dbReference type="Gene3D" id="3.30.160.20">
    <property type="match status" value="1"/>
</dbReference>
<feature type="domain" description="DUF7915" evidence="3">
    <location>
        <begin position="165"/>
        <end position="314"/>
    </location>
</feature>
<dbReference type="AlphaFoldDB" id="B9T478"/>
<dbReference type="EMBL" id="EQ974457">
    <property type="protein sequence ID" value="EEF29337.1"/>
    <property type="molecule type" value="Genomic_DNA"/>
</dbReference>
<dbReference type="CDD" id="cd00048">
    <property type="entry name" value="DSRM_SF"/>
    <property type="match status" value="1"/>
</dbReference>
<dbReference type="Pfam" id="PF25500">
    <property type="entry name" value="DUF7913"/>
    <property type="match status" value="1"/>
</dbReference>
<dbReference type="PANTHER" id="PTHR33913:SF1">
    <property type="entry name" value="DRBM DOMAIN-CONTAINING PROTEIN"/>
    <property type="match status" value="1"/>
</dbReference>
<feature type="compositionally biased region" description="Polar residues" evidence="1">
    <location>
        <begin position="322"/>
        <end position="334"/>
    </location>
</feature>